<name>A0A3T1D3U4_9BACL</name>
<feature type="region of interest" description="Disordered" evidence="1">
    <location>
        <begin position="96"/>
        <end position="121"/>
    </location>
</feature>
<keyword evidence="3" id="KW-1185">Reference proteome</keyword>
<evidence type="ECO:0000313" key="3">
    <source>
        <dbReference type="Proteomes" id="UP000289856"/>
    </source>
</evidence>
<dbReference type="Proteomes" id="UP000289856">
    <property type="component" value="Chromosome"/>
</dbReference>
<dbReference type="RefSeq" id="WP_130607402.1">
    <property type="nucleotide sequence ID" value="NZ_AP019400.1"/>
</dbReference>
<evidence type="ECO:0000313" key="2">
    <source>
        <dbReference type="EMBL" id="BBI32689.1"/>
    </source>
</evidence>
<dbReference type="InterPro" id="IPR058705">
    <property type="entry name" value="A_ENA"/>
</dbReference>
<reference evidence="2 3" key="1">
    <citation type="submission" date="2019-01" db="EMBL/GenBank/DDBJ databases">
        <title>Complete genome sequence of Cohnella hallensis HS21 isolated from Korean fir (Abies koreana) rhizospheric soil.</title>
        <authorList>
            <person name="Jiang L."/>
            <person name="Kang S.W."/>
            <person name="Kim S."/>
            <person name="Jung J."/>
            <person name="Kim C.Y."/>
            <person name="Kim D.H."/>
            <person name="Kim S.W."/>
            <person name="Lee J."/>
        </authorList>
    </citation>
    <scope>NUCLEOTIDE SEQUENCE [LARGE SCALE GENOMIC DNA]</scope>
    <source>
        <strain evidence="2 3">HS21</strain>
    </source>
</reference>
<dbReference type="EMBL" id="AP019400">
    <property type="protein sequence ID" value="BBI32689.1"/>
    <property type="molecule type" value="Genomic_DNA"/>
</dbReference>
<organism evidence="2 3">
    <name type="scientific">Cohnella abietis</name>
    <dbReference type="NCBI Taxonomy" id="2507935"/>
    <lineage>
        <taxon>Bacteria</taxon>
        <taxon>Bacillati</taxon>
        <taxon>Bacillota</taxon>
        <taxon>Bacilli</taxon>
        <taxon>Bacillales</taxon>
        <taxon>Paenibacillaceae</taxon>
        <taxon>Cohnella</taxon>
    </lineage>
</organism>
<dbReference type="KEGG" id="cohn:KCTCHS21_20880"/>
<dbReference type="AlphaFoldDB" id="A0A3T1D3U4"/>
<sequence>MSQANIPNITPNITLTRDNALNLLLASIALEELGLGHIINAEAEKIQYAVGTLPGLTVPASINDLLTIDASVRSTMQEVIKKEMLLQFKLESVLAAPSSSSGGATGATGATGTTGATGPTGVTGAIGATGATGVTGPTGGTGPVVTANSADIGFLGTFTTLNTPVPLNVNYSINGSDITHVSGTTDIFLAQGHIYHIVYTFEGVPTSGGGLQGSLLLNTVLVPGSEANNQAASNPISEIAVGVSIITTTGIAPSLLQINNVTGESITRIRINIIKIA</sequence>
<evidence type="ECO:0008006" key="4">
    <source>
        <dbReference type="Google" id="ProtNLM"/>
    </source>
</evidence>
<accession>A0A3T1D3U4</accession>
<evidence type="ECO:0000256" key="1">
    <source>
        <dbReference type="SAM" id="MobiDB-lite"/>
    </source>
</evidence>
<proteinExistence type="predicted"/>
<gene>
    <name evidence="2" type="ORF">KCTCHS21_20880</name>
</gene>
<dbReference type="OrthoDB" id="2082444at2"/>
<protein>
    <recommendedName>
        <fullName evidence="4">BclA C-terminal domain-containing protein</fullName>
    </recommendedName>
</protein>
<dbReference type="Pfam" id="PF26595">
    <property type="entry name" value="A_ENA"/>
    <property type="match status" value="1"/>
</dbReference>